<keyword evidence="7" id="KW-1185">Reference proteome</keyword>
<feature type="domain" description="BZIP" evidence="5">
    <location>
        <begin position="267"/>
        <end position="323"/>
    </location>
</feature>
<evidence type="ECO:0000259" key="5">
    <source>
        <dbReference type="PROSITE" id="PS50217"/>
    </source>
</evidence>
<dbReference type="GO" id="GO:0000981">
    <property type="term" value="F:DNA-binding transcription factor activity, RNA polymerase II-specific"/>
    <property type="evidence" value="ECO:0007669"/>
    <property type="project" value="TreeGrafter"/>
</dbReference>
<dbReference type="SMART" id="SM00338">
    <property type="entry name" value="BRLZ"/>
    <property type="match status" value="1"/>
</dbReference>
<dbReference type="InterPro" id="IPR000837">
    <property type="entry name" value="AP-1"/>
</dbReference>
<dbReference type="AlphaFoldDB" id="A0AAV7JK07"/>
<dbReference type="PANTHER" id="PTHR23351:SF24">
    <property type="entry name" value="ACTIVATING TRANSCRIPTION FACTOR 3-RELATED"/>
    <property type="match status" value="1"/>
</dbReference>
<evidence type="ECO:0000256" key="4">
    <source>
        <dbReference type="SAM" id="Coils"/>
    </source>
</evidence>
<evidence type="ECO:0000313" key="6">
    <source>
        <dbReference type="EMBL" id="KAI6648791.1"/>
    </source>
</evidence>
<evidence type="ECO:0000313" key="7">
    <source>
        <dbReference type="Proteomes" id="UP001165289"/>
    </source>
</evidence>
<name>A0AAV7JK07_9METZ</name>
<evidence type="ECO:0000256" key="3">
    <source>
        <dbReference type="ARBA" id="ARBA00023163"/>
    </source>
</evidence>
<dbReference type="Proteomes" id="UP001165289">
    <property type="component" value="Unassembled WGS sequence"/>
</dbReference>
<keyword evidence="1" id="KW-0805">Transcription regulation</keyword>
<dbReference type="PANTHER" id="PTHR23351">
    <property type="entry name" value="FOS TRANSCRIPTION FACTOR-RELATED"/>
    <property type="match status" value="1"/>
</dbReference>
<comment type="caution">
    <text evidence="6">The sequence shown here is derived from an EMBL/GenBank/DDBJ whole genome shotgun (WGS) entry which is preliminary data.</text>
</comment>
<dbReference type="PROSITE" id="PS50217">
    <property type="entry name" value="BZIP"/>
    <property type="match status" value="1"/>
</dbReference>
<reference evidence="6 7" key="1">
    <citation type="journal article" date="2023" name="BMC Biol.">
        <title>The compact genome of the sponge Oopsacas minuta (Hexactinellida) is lacking key metazoan core genes.</title>
        <authorList>
            <person name="Santini S."/>
            <person name="Schenkelaars Q."/>
            <person name="Jourda C."/>
            <person name="Duchesne M."/>
            <person name="Belahbib H."/>
            <person name="Rocher C."/>
            <person name="Selva M."/>
            <person name="Riesgo A."/>
            <person name="Vervoort M."/>
            <person name="Leys S.P."/>
            <person name="Kodjabachian L."/>
            <person name="Le Bivic A."/>
            <person name="Borchiellini C."/>
            <person name="Claverie J.M."/>
            <person name="Renard E."/>
        </authorList>
    </citation>
    <scope>NUCLEOTIDE SEQUENCE [LARGE SCALE GENOMIC DNA]</scope>
    <source>
        <strain evidence="6">SPO-2</strain>
    </source>
</reference>
<sequence>MMSTNSSTVYVRYPNYFPQTPGLDLQQQQRSFSFLQGQTKDDKNWMTPVAQQQLQVQSLPGSMAGICLQQPTHNSMMLSTPLCPTIYFPPAAALQATNYPLPMQFIQAPSTLESVSNSAPDIKDPLLLKSALKSPPSTSDISGNIVFTPSSSSSIKMHEQMDMKNDIRPSNSVWDVFSPSQQSGVSNLGSPTLSIRDEEDDLTSIRSDEEIELLTSDSERKFHINKEYLADLAIQAQADPDVFGKISFVVFQELVDSEFLSPSLKQKARHYRRRHRNKLAAKICRDKKQTKIKDLNGEIDDLKKQIYMVKSERDMLRNEVEKLSEVHMKKGDKD</sequence>
<evidence type="ECO:0000256" key="2">
    <source>
        <dbReference type="ARBA" id="ARBA00023125"/>
    </source>
</evidence>
<keyword evidence="3" id="KW-0804">Transcription</keyword>
<dbReference type="EMBL" id="JAKMXF010000325">
    <property type="protein sequence ID" value="KAI6648791.1"/>
    <property type="molecule type" value="Genomic_DNA"/>
</dbReference>
<dbReference type="InterPro" id="IPR004827">
    <property type="entry name" value="bZIP"/>
</dbReference>
<dbReference type="Pfam" id="PF00170">
    <property type="entry name" value="bZIP_1"/>
    <property type="match status" value="1"/>
</dbReference>
<dbReference type="CDD" id="cd14686">
    <property type="entry name" value="bZIP"/>
    <property type="match status" value="1"/>
</dbReference>
<feature type="coiled-coil region" evidence="4">
    <location>
        <begin position="285"/>
        <end position="319"/>
    </location>
</feature>
<organism evidence="6 7">
    <name type="scientific">Oopsacas minuta</name>
    <dbReference type="NCBI Taxonomy" id="111878"/>
    <lineage>
        <taxon>Eukaryota</taxon>
        <taxon>Metazoa</taxon>
        <taxon>Porifera</taxon>
        <taxon>Hexactinellida</taxon>
        <taxon>Hexasterophora</taxon>
        <taxon>Lyssacinosida</taxon>
        <taxon>Leucopsacidae</taxon>
        <taxon>Oopsacas</taxon>
    </lineage>
</organism>
<gene>
    <name evidence="6" type="ORF">LOD99_7054</name>
</gene>
<protein>
    <recommendedName>
        <fullName evidence="5">BZIP domain-containing protein</fullName>
    </recommendedName>
</protein>
<dbReference type="InterPro" id="IPR046347">
    <property type="entry name" value="bZIP_sf"/>
</dbReference>
<dbReference type="GO" id="GO:0005634">
    <property type="term" value="C:nucleus"/>
    <property type="evidence" value="ECO:0007669"/>
    <property type="project" value="TreeGrafter"/>
</dbReference>
<dbReference type="Gene3D" id="1.20.5.170">
    <property type="match status" value="1"/>
</dbReference>
<accession>A0AAV7JK07</accession>
<dbReference type="GO" id="GO:0000978">
    <property type="term" value="F:RNA polymerase II cis-regulatory region sequence-specific DNA binding"/>
    <property type="evidence" value="ECO:0007669"/>
    <property type="project" value="TreeGrafter"/>
</dbReference>
<proteinExistence type="predicted"/>
<evidence type="ECO:0000256" key="1">
    <source>
        <dbReference type="ARBA" id="ARBA00023015"/>
    </source>
</evidence>
<keyword evidence="2" id="KW-0238">DNA-binding</keyword>
<keyword evidence="4" id="KW-0175">Coiled coil</keyword>
<dbReference type="SUPFAM" id="SSF57959">
    <property type="entry name" value="Leucine zipper domain"/>
    <property type="match status" value="1"/>
</dbReference>